<evidence type="ECO:0000313" key="3">
    <source>
        <dbReference type="Proteomes" id="UP000250918"/>
    </source>
</evidence>
<reference evidence="2 3" key="1">
    <citation type="journal article" date="2018" name="ISME J.">
        <title>A methanotrophic archaeon couples anaerobic oxidation of methane to Fe(III) reduction.</title>
        <authorList>
            <person name="Cai C."/>
            <person name="Leu A.O."/>
            <person name="Xie G.J."/>
            <person name="Guo J."/>
            <person name="Feng Y."/>
            <person name="Zhao J.X."/>
            <person name="Tyson G.W."/>
            <person name="Yuan Z."/>
            <person name="Hu S."/>
        </authorList>
    </citation>
    <scope>NUCLEOTIDE SEQUENCE [LARGE SCALE GENOMIC DNA]</scope>
    <source>
        <strain evidence="2">FeB_12</strain>
    </source>
</reference>
<evidence type="ECO:0000259" key="1">
    <source>
        <dbReference type="Pfam" id="PF01507"/>
    </source>
</evidence>
<accession>A0A855X2T6</accession>
<dbReference type="PANTHER" id="PTHR43196">
    <property type="entry name" value="SULFATE ADENYLYLTRANSFERASE SUBUNIT 2"/>
    <property type="match status" value="1"/>
</dbReference>
<protein>
    <recommendedName>
        <fullName evidence="1">Phosphoadenosine phosphosulphate reductase domain-containing protein</fullName>
    </recommendedName>
</protein>
<dbReference type="AlphaFoldDB" id="A0A855X2T6"/>
<name>A0A855X2T6_9BACT</name>
<dbReference type="InterPro" id="IPR002500">
    <property type="entry name" value="PAPS_reduct_dom"/>
</dbReference>
<dbReference type="PANTHER" id="PTHR43196:SF2">
    <property type="entry name" value="PHOSPHOADENOSINE PHOSPHOSULFATE REDUCTASE"/>
    <property type="match status" value="1"/>
</dbReference>
<dbReference type="Pfam" id="PF01507">
    <property type="entry name" value="PAPS_reduct"/>
    <property type="match status" value="1"/>
</dbReference>
<comment type="caution">
    <text evidence="2">The sequence shown here is derived from an EMBL/GenBank/DDBJ whole genome shotgun (WGS) entry which is preliminary data.</text>
</comment>
<feature type="domain" description="Phosphoadenosine phosphosulphate reductase" evidence="1">
    <location>
        <begin position="1"/>
        <end position="175"/>
    </location>
</feature>
<proteinExistence type="predicted"/>
<dbReference type="Proteomes" id="UP000250918">
    <property type="component" value="Unassembled WGS sequence"/>
</dbReference>
<dbReference type="GO" id="GO:0003824">
    <property type="term" value="F:catalytic activity"/>
    <property type="evidence" value="ECO:0007669"/>
    <property type="project" value="InterPro"/>
</dbReference>
<dbReference type="EMBL" id="PQAP01000051">
    <property type="protein sequence ID" value="PWB73638.1"/>
    <property type="molecule type" value="Genomic_DNA"/>
</dbReference>
<sequence>MVVLHMVRQLKPEVRVLFNDTRVEFPDTYKFKKMITEEWNLNVMEIGPTRTFWWVVDHYGFPLFNRGGYRDASKCCCRYLKEYPIEAALRKYHFDLYFTGLTRHESRRREFAARKYGPYFFSRRLKYWKCHPIQEWTSDEVWEYHLKYHIPHNGLYDKEPVDGYDLRTGCWPCTIPIKYGKVEFLRKNYPKLWAILLDRGLGKLILERKSGTKISDDAVQQWINSRPCFFDRIK</sequence>
<gene>
    <name evidence="2" type="ORF">C3F09_05080</name>
</gene>
<dbReference type="InterPro" id="IPR014729">
    <property type="entry name" value="Rossmann-like_a/b/a_fold"/>
</dbReference>
<dbReference type="InterPro" id="IPR050128">
    <property type="entry name" value="Sulfate_adenylyltrnsfr_sub2"/>
</dbReference>
<organism evidence="2 3">
    <name type="scientific">candidate division GN15 bacterium</name>
    <dbReference type="NCBI Taxonomy" id="2072418"/>
    <lineage>
        <taxon>Bacteria</taxon>
        <taxon>candidate division GN15</taxon>
    </lineage>
</organism>
<dbReference type="Gene3D" id="3.40.50.620">
    <property type="entry name" value="HUPs"/>
    <property type="match status" value="1"/>
</dbReference>
<evidence type="ECO:0000313" key="2">
    <source>
        <dbReference type="EMBL" id="PWB73638.1"/>
    </source>
</evidence>
<dbReference type="SUPFAM" id="SSF52402">
    <property type="entry name" value="Adenine nucleotide alpha hydrolases-like"/>
    <property type="match status" value="1"/>
</dbReference>